<evidence type="ECO:0000313" key="7">
    <source>
        <dbReference type="EMBL" id="GAX00619.1"/>
    </source>
</evidence>
<protein>
    <recommendedName>
        <fullName evidence="1">pyridoxal kinase</fullName>
        <ecNumber evidence="1">2.7.1.35</ecNumber>
    </recommendedName>
</protein>
<dbReference type="RefSeq" id="WP_054656200.1">
    <property type="nucleotide sequence ID" value="NZ_BBFL01000016.1"/>
</dbReference>
<keyword evidence="2" id="KW-0808">Transferase</keyword>
<evidence type="ECO:0000259" key="6">
    <source>
        <dbReference type="Pfam" id="PF08543"/>
    </source>
</evidence>
<dbReference type="GO" id="GO:0008478">
    <property type="term" value="F:pyridoxal kinase activity"/>
    <property type="evidence" value="ECO:0007669"/>
    <property type="project" value="UniProtKB-EC"/>
</dbReference>
<dbReference type="GO" id="GO:0009443">
    <property type="term" value="P:pyridoxal 5'-phosphate salvage"/>
    <property type="evidence" value="ECO:0007669"/>
    <property type="project" value="InterPro"/>
</dbReference>
<dbReference type="GO" id="GO:0005524">
    <property type="term" value="F:ATP binding"/>
    <property type="evidence" value="ECO:0007669"/>
    <property type="project" value="UniProtKB-KW"/>
</dbReference>
<keyword evidence="5" id="KW-0067">ATP-binding</keyword>
<dbReference type="OrthoDB" id="9800808at2"/>
<dbReference type="Pfam" id="PF08543">
    <property type="entry name" value="Phos_pyr_kin"/>
    <property type="match status" value="1"/>
</dbReference>
<gene>
    <name evidence="7" type="primary">pdxK</name>
    <name evidence="7" type="ORF">IWT126_00634</name>
</gene>
<evidence type="ECO:0000256" key="2">
    <source>
        <dbReference type="ARBA" id="ARBA00022679"/>
    </source>
</evidence>
<sequence>MVEQSLHNQPFLVAEDLSAIGTMSLGVAIPILAALGVPTAVLPTQVLSTQTEGFGTPAKQFSPTWLTATITHWQQERIQLAGGLIGYVGQVELLQQLVKLVVSQQVHPLIVDPVMGDDGALYPGLTATYVMAMQQLVTHADVITPNWTEAHLLTGTKMTAERPDQTAVSALLSALTTLCGDHTRVVITGIPGNDAILTAYQTGQTQQTVSAQRRSGHFYGSGDVFAALLSAVLMRRVSFETAVAIAVKGDTIALDQTSEAGYQRRFGMQLSQLLTWLIQKVVTNLDSSC</sequence>
<dbReference type="GO" id="GO:0005829">
    <property type="term" value="C:cytosol"/>
    <property type="evidence" value="ECO:0007669"/>
    <property type="project" value="TreeGrafter"/>
</dbReference>
<comment type="caution">
    <text evidence="7">The sequence shown here is derived from an EMBL/GenBank/DDBJ whole genome shotgun (WGS) entry which is preliminary data.</text>
</comment>
<dbReference type="STRING" id="1302250.GCA_001313225_03051"/>
<organism evidence="7 8">
    <name type="scientific">Secundilactobacillus silagei JCM 19001</name>
    <dbReference type="NCBI Taxonomy" id="1302250"/>
    <lineage>
        <taxon>Bacteria</taxon>
        <taxon>Bacillati</taxon>
        <taxon>Bacillota</taxon>
        <taxon>Bacilli</taxon>
        <taxon>Lactobacillales</taxon>
        <taxon>Lactobacillaceae</taxon>
        <taxon>Secundilactobacillus</taxon>
    </lineage>
</organism>
<dbReference type="InterPro" id="IPR029056">
    <property type="entry name" value="Ribokinase-like"/>
</dbReference>
<evidence type="ECO:0000313" key="8">
    <source>
        <dbReference type="Proteomes" id="UP000198402"/>
    </source>
</evidence>
<dbReference type="Gene3D" id="3.40.1190.20">
    <property type="match status" value="1"/>
</dbReference>
<evidence type="ECO:0000256" key="4">
    <source>
        <dbReference type="ARBA" id="ARBA00022777"/>
    </source>
</evidence>
<keyword evidence="8" id="KW-1185">Reference proteome</keyword>
<keyword evidence="4 7" id="KW-0418">Kinase</keyword>
<proteinExistence type="predicted"/>
<dbReference type="AlphaFoldDB" id="A0A1Z5IG25"/>
<evidence type="ECO:0000256" key="1">
    <source>
        <dbReference type="ARBA" id="ARBA00012104"/>
    </source>
</evidence>
<reference evidence="7 8" key="1">
    <citation type="submission" date="2015-11" db="EMBL/GenBank/DDBJ databases">
        <title>Draft genome sequences of new species of the genus Lactobacillus isolated from orchardgrass silage.</title>
        <authorList>
            <person name="Tohno M."/>
            <person name="Tanizawa Y."/>
            <person name="Arita M."/>
        </authorList>
    </citation>
    <scope>NUCLEOTIDE SEQUENCE [LARGE SCALE GENOMIC DNA]</scope>
    <source>
        <strain evidence="7 8">IWT126</strain>
    </source>
</reference>
<dbReference type="InterPro" id="IPR013749">
    <property type="entry name" value="PM/HMP-P_kinase-1"/>
</dbReference>
<name>A0A1Z5IG25_9LACO</name>
<feature type="domain" description="Pyridoxamine kinase/Phosphomethylpyrimidine kinase" evidence="6">
    <location>
        <begin position="35"/>
        <end position="260"/>
    </location>
</feature>
<evidence type="ECO:0000256" key="3">
    <source>
        <dbReference type="ARBA" id="ARBA00022741"/>
    </source>
</evidence>
<dbReference type="PANTHER" id="PTHR10534">
    <property type="entry name" value="PYRIDOXAL KINASE"/>
    <property type="match status" value="1"/>
</dbReference>
<accession>A0A1Z5IG25</accession>
<keyword evidence="3" id="KW-0547">Nucleotide-binding</keyword>
<dbReference type="SUPFAM" id="SSF53613">
    <property type="entry name" value="Ribokinase-like"/>
    <property type="match status" value="1"/>
</dbReference>
<dbReference type="Proteomes" id="UP000198402">
    <property type="component" value="Unassembled WGS sequence"/>
</dbReference>
<dbReference type="PANTHER" id="PTHR10534:SF2">
    <property type="entry name" value="PYRIDOXAL KINASE"/>
    <property type="match status" value="1"/>
</dbReference>
<dbReference type="EMBL" id="BCMG01000002">
    <property type="protein sequence ID" value="GAX00619.1"/>
    <property type="molecule type" value="Genomic_DNA"/>
</dbReference>
<dbReference type="EC" id="2.7.1.35" evidence="1"/>
<evidence type="ECO:0000256" key="5">
    <source>
        <dbReference type="ARBA" id="ARBA00022840"/>
    </source>
</evidence>
<dbReference type="InterPro" id="IPR004625">
    <property type="entry name" value="PyrdxlKinase"/>
</dbReference>